<dbReference type="InterPro" id="IPR001107">
    <property type="entry name" value="Band_7"/>
</dbReference>
<keyword evidence="4 6" id="KW-1133">Transmembrane helix</keyword>
<dbReference type="SUPFAM" id="SSF117892">
    <property type="entry name" value="Band 7/SPFH domain"/>
    <property type="match status" value="1"/>
</dbReference>
<dbReference type="Gene3D" id="3.30.479.30">
    <property type="entry name" value="Band 7 domain"/>
    <property type="match status" value="1"/>
</dbReference>
<gene>
    <name evidence="9" type="primary">hflK</name>
    <name evidence="9" type="ORF">GCM10025791_15200</name>
</gene>
<dbReference type="EMBL" id="BAABLX010000009">
    <property type="protein sequence ID" value="GAA4938246.1"/>
    <property type="molecule type" value="Genomic_DNA"/>
</dbReference>
<evidence type="ECO:0000256" key="6">
    <source>
        <dbReference type="RuleBase" id="RU364113"/>
    </source>
</evidence>
<dbReference type="InterPro" id="IPR020980">
    <property type="entry name" value="Membrane_HflK_N"/>
</dbReference>
<feature type="region of interest" description="Disordered" evidence="7">
    <location>
        <begin position="1"/>
        <end position="28"/>
    </location>
</feature>
<dbReference type="CDD" id="cd03404">
    <property type="entry name" value="SPFH_HflK"/>
    <property type="match status" value="1"/>
</dbReference>
<protein>
    <recommendedName>
        <fullName evidence="6">Protein HflK</fullName>
    </recommendedName>
</protein>
<dbReference type="Pfam" id="PF01145">
    <property type="entry name" value="Band_7"/>
    <property type="match status" value="1"/>
</dbReference>
<evidence type="ECO:0000259" key="8">
    <source>
        <dbReference type="SMART" id="SM00244"/>
    </source>
</evidence>
<dbReference type="PANTHER" id="PTHR43327">
    <property type="entry name" value="STOMATIN-LIKE PROTEIN 2, MITOCHONDRIAL"/>
    <property type="match status" value="1"/>
</dbReference>
<evidence type="ECO:0000256" key="7">
    <source>
        <dbReference type="SAM" id="MobiDB-lite"/>
    </source>
</evidence>
<comment type="function">
    <text evidence="6">HflC and HflK could encode or regulate a protease.</text>
</comment>
<dbReference type="SMART" id="SM00244">
    <property type="entry name" value="PHB"/>
    <property type="match status" value="1"/>
</dbReference>
<dbReference type="PRINTS" id="PR00721">
    <property type="entry name" value="STOMATIN"/>
</dbReference>
<dbReference type="InterPro" id="IPR001972">
    <property type="entry name" value="Stomatin_HflK_fam"/>
</dbReference>
<keyword evidence="10" id="KW-1185">Reference proteome</keyword>
<evidence type="ECO:0000256" key="1">
    <source>
        <dbReference type="ARBA" id="ARBA00004167"/>
    </source>
</evidence>
<dbReference type="InterPro" id="IPR010201">
    <property type="entry name" value="HflK"/>
</dbReference>
<organism evidence="9 10">
    <name type="scientific">Halioxenophilus aromaticivorans</name>
    <dbReference type="NCBI Taxonomy" id="1306992"/>
    <lineage>
        <taxon>Bacteria</taxon>
        <taxon>Pseudomonadati</taxon>
        <taxon>Pseudomonadota</taxon>
        <taxon>Gammaproteobacteria</taxon>
        <taxon>Alteromonadales</taxon>
        <taxon>Alteromonadaceae</taxon>
        <taxon>Halioxenophilus</taxon>
    </lineage>
</organism>
<evidence type="ECO:0000256" key="5">
    <source>
        <dbReference type="ARBA" id="ARBA00023136"/>
    </source>
</evidence>
<comment type="similarity">
    <text evidence="2 6">Belongs to the band 7/mec-2 family. HflK subfamily.</text>
</comment>
<dbReference type="InterPro" id="IPR036013">
    <property type="entry name" value="Band_7/SPFH_dom_sf"/>
</dbReference>
<proteinExistence type="inferred from homology"/>
<evidence type="ECO:0000256" key="3">
    <source>
        <dbReference type="ARBA" id="ARBA00022692"/>
    </source>
</evidence>
<dbReference type="GO" id="GO:0006508">
    <property type="term" value="P:proteolysis"/>
    <property type="evidence" value="ECO:0007669"/>
    <property type="project" value="UniProtKB-KW"/>
</dbReference>
<accession>A0AAV3U0F9</accession>
<keyword evidence="5 6" id="KW-0472">Membrane</keyword>
<keyword evidence="3 6" id="KW-0812">Transmembrane</keyword>
<dbReference type="NCBIfam" id="TIGR01933">
    <property type="entry name" value="hflK"/>
    <property type="match status" value="1"/>
</dbReference>
<keyword evidence="9" id="KW-0645">Protease</keyword>
<comment type="caution">
    <text evidence="9">The sequence shown here is derived from an EMBL/GenBank/DDBJ whole genome shotgun (WGS) entry which is preliminary data.</text>
</comment>
<sequence>MAWNEPGGNNQDPWGGKKGGDGPPDLDEALKSFQDKIGKIFGSSKGGGSGSGGASMGRLPIGILLVVLLVVYFVAGFYKVNEQERAVILRLGVYKETKSSGLHWNPAFIDEVIQENVTRKRFHSTQGTMLTEDLNIVDITLSVQYIISDARDFVLNVKEPEVSLRQATDSALRHVVGSNVMHEVLTEGRAAIAVDVQQRLQQYLDAYTTGILVDTVNIENSAPPREVQAAFDDVNKAREDEERVKNEAQTYANGIIPEARGRAQRTIEEANAYRDRVVAQSEGEAKRFEQLLTEYSKAPEVTRERLYLDAIQDVMANTSKVMVDVEGGNNMMYLPLDKIVERSQANLGGNRVELSQQVIDQLVDRTTEQVRREIMSSSRNTTRSPR</sequence>
<reference evidence="10" key="1">
    <citation type="journal article" date="2019" name="Int. J. Syst. Evol. Microbiol.">
        <title>The Global Catalogue of Microorganisms (GCM) 10K type strain sequencing project: providing services to taxonomists for standard genome sequencing and annotation.</title>
        <authorList>
            <consortium name="The Broad Institute Genomics Platform"/>
            <consortium name="The Broad Institute Genome Sequencing Center for Infectious Disease"/>
            <person name="Wu L."/>
            <person name="Ma J."/>
        </authorList>
    </citation>
    <scope>NUCLEOTIDE SEQUENCE [LARGE SCALE GENOMIC DNA]</scope>
    <source>
        <strain evidence="10">JCM 19134</strain>
    </source>
</reference>
<dbReference type="Pfam" id="PF12221">
    <property type="entry name" value="HflK_N"/>
    <property type="match status" value="1"/>
</dbReference>
<evidence type="ECO:0000256" key="2">
    <source>
        <dbReference type="ARBA" id="ARBA00006971"/>
    </source>
</evidence>
<keyword evidence="9" id="KW-0378">Hydrolase</keyword>
<dbReference type="AlphaFoldDB" id="A0AAV3U0F9"/>
<feature type="transmembrane region" description="Helical" evidence="6">
    <location>
        <begin position="59"/>
        <end position="80"/>
    </location>
</feature>
<comment type="subunit">
    <text evidence="6">HflC and HflK may interact to form a multimeric complex.</text>
</comment>
<name>A0AAV3U0F9_9ALTE</name>
<evidence type="ECO:0000256" key="4">
    <source>
        <dbReference type="ARBA" id="ARBA00022989"/>
    </source>
</evidence>
<dbReference type="Proteomes" id="UP001409585">
    <property type="component" value="Unassembled WGS sequence"/>
</dbReference>
<dbReference type="GO" id="GO:0016020">
    <property type="term" value="C:membrane"/>
    <property type="evidence" value="ECO:0007669"/>
    <property type="project" value="UniProtKB-SubCell"/>
</dbReference>
<evidence type="ECO:0000313" key="9">
    <source>
        <dbReference type="EMBL" id="GAA4938246.1"/>
    </source>
</evidence>
<dbReference type="RefSeq" id="WP_345419574.1">
    <property type="nucleotide sequence ID" value="NZ_AP031496.1"/>
</dbReference>
<dbReference type="GO" id="GO:0008233">
    <property type="term" value="F:peptidase activity"/>
    <property type="evidence" value="ECO:0007669"/>
    <property type="project" value="UniProtKB-KW"/>
</dbReference>
<dbReference type="PANTHER" id="PTHR43327:SF2">
    <property type="entry name" value="MODULATOR OF FTSH PROTEASE HFLK"/>
    <property type="match status" value="1"/>
</dbReference>
<comment type="subcellular location">
    <subcellularLocation>
        <location evidence="1">Membrane</location>
        <topology evidence="1">Single-pass membrane protein</topology>
    </subcellularLocation>
</comment>
<dbReference type="InterPro" id="IPR050710">
    <property type="entry name" value="Band7/mec-2_domain"/>
</dbReference>
<evidence type="ECO:0000313" key="10">
    <source>
        <dbReference type="Proteomes" id="UP001409585"/>
    </source>
</evidence>
<feature type="domain" description="Band 7" evidence="8">
    <location>
        <begin position="75"/>
        <end position="235"/>
    </location>
</feature>